<dbReference type="Pfam" id="PF00145">
    <property type="entry name" value="DNA_methylase"/>
    <property type="match status" value="1"/>
</dbReference>
<keyword evidence="4" id="KW-0680">Restriction system</keyword>
<evidence type="ECO:0000313" key="8">
    <source>
        <dbReference type="EMBL" id="OLT63092.1"/>
    </source>
</evidence>
<dbReference type="InterPro" id="IPR018117">
    <property type="entry name" value="C5_DNA_meth_AS"/>
</dbReference>
<dbReference type="PRINTS" id="PR00105">
    <property type="entry name" value="C5METTRFRASE"/>
</dbReference>
<dbReference type="GO" id="GO:0003677">
    <property type="term" value="F:DNA binding"/>
    <property type="evidence" value="ECO:0007669"/>
    <property type="project" value="TreeGrafter"/>
</dbReference>
<dbReference type="InterPro" id="IPR029063">
    <property type="entry name" value="SAM-dependent_MTases_sf"/>
</dbReference>
<dbReference type="PROSITE" id="PS00094">
    <property type="entry name" value="C5_MTASE_1"/>
    <property type="match status" value="1"/>
</dbReference>
<reference evidence="8 9" key="1">
    <citation type="submission" date="2016-10" db="EMBL/GenBank/DDBJ databases">
        <title>Comparative genomics uncovers the prolific and rare metabolic potential of the cyanobacterial genus Moorea.</title>
        <authorList>
            <person name="Leao T."/>
            <person name="Castelao G."/>
            <person name="Korobeynikov A."/>
            <person name="Monroe E.A."/>
            <person name="Podell S."/>
            <person name="Glukhov E."/>
            <person name="Allen E."/>
            <person name="Gerwick W.H."/>
            <person name="Gerwick L."/>
        </authorList>
    </citation>
    <scope>NUCLEOTIDE SEQUENCE [LARGE SCALE GENOMIC DNA]</scope>
    <source>
        <strain evidence="8 9">PNG5-198</strain>
    </source>
</reference>
<accession>A0A1U7NAV5</accession>
<dbReference type="SUPFAM" id="SSF53335">
    <property type="entry name" value="S-adenosyl-L-methionine-dependent methyltransferases"/>
    <property type="match status" value="1"/>
</dbReference>
<dbReference type="InterPro" id="IPR050390">
    <property type="entry name" value="C5-Methyltransferase"/>
</dbReference>
<gene>
    <name evidence="8" type="ORF">BJP37_03985</name>
</gene>
<evidence type="ECO:0000313" key="9">
    <source>
        <dbReference type="Proteomes" id="UP000186657"/>
    </source>
</evidence>
<dbReference type="GO" id="GO:0009307">
    <property type="term" value="P:DNA restriction-modification system"/>
    <property type="evidence" value="ECO:0007669"/>
    <property type="project" value="UniProtKB-KW"/>
</dbReference>
<dbReference type="Gene3D" id="3.90.120.10">
    <property type="entry name" value="DNA Methylase, subunit A, domain 2"/>
    <property type="match status" value="1"/>
</dbReference>
<sequence>MALGLEQAGFKHLVVFDNDKYAHATLLKNRSGWNPQLCDVRTLDCSSYENVDLFAAGVPCPPFSIAGQQKGGNDERDLFPDALRLIHQVQPKAVLLENVRGFSSKKFADYRTALNSEFRKMGMIMQWRVLNASDYSVPQLRPRFILVALRKEYVPFFEWPEPIPEPPTVANTIGDLMGSDGWPGAEAWMSKAQAIAPTLVGGSKKHGGADLGPTRAKKKWAELGVDGKGIANSPPSSETPIDALPRLTLRMAARLQNFPDDWEFVGGKTAQYRQIGNALPPAVSHHVGRSIVCALNKVEVSATKPKQLELFSVDVA</sequence>
<evidence type="ECO:0000256" key="3">
    <source>
        <dbReference type="ARBA" id="ARBA00022691"/>
    </source>
</evidence>
<dbReference type="NCBIfam" id="TIGR00675">
    <property type="entry name" value="dcm"/>
    <property type="match status" value="1"/>
</dbReference>
<comment type="catalytic activity">
    <reaction evidence="7">
        <text>a 2'-deoxycytidine in DNA + S-adenosyl-L-methionine = a 5-methyl-2'-deoxycytidine in DNA + S-adenosyl-L-homocysteine + H(+)</text>
        <dbReference type="Rhea" id="RHEA:13681"/>
        <dbReference type="Rhea" id="RHEA-COMP:11369"/>
        <dbReference type="Rhea" id="RHEA-COMP:11370"/>
        <dbReference type="ChEBI" id="CHEBI:15378"/>
        <dbReference type="ChEBI" id="CHEBI:57856"/>
        <dbReference type="ChEBI" id="CHEBI:59789"/>
        <dbReference type="ChEBI" id="CHEBI:85452"/>
        <dbReference type="ChEBI" id="CHEBI:85454"/>
        <dbReference type="EC" id="2.1.1.37"/>
    </reaction>
</comment>
<dbReference type="Proteomes" id="UP000186657">
    <property type="component" value="Unassembled WGS sequence"/>
</dbReference>
<dbReference type="InterPro" id="IPR001525">
    <property type="entry name" value="C5_MeTfrase"/>
</dbReference>
<dbReference type="PANTHER" id="PTHR10629:SF52">
    <property type="entry name" value="DNA (CYTOSINE-5)-METHYLTRANSFERASE 1"/>
    <property type="match status" value="1"/>
</dbReference>
<evidence type="ECO:0000256" key="6">
    <source>
        <dbReference type="RuleBase" id="RU000416"/>
    </source>
</evidence>
<evidence type="ECO:0000256" key="1">
    <source>
        <dbReference type="ARBA" id="ARBA00022603"/>
    </source>
</evidence>
<dbReference type="InterPro" id="IPR031303">
    <property type="entry name" value="C5_meth_CS"/>
</dbReference>
<dbReference type="PANTHER" id="PTHR10629">
    <property type="entry name" value="CYTOSINE-SPECIFIC METHYLTRANSFERASE"/>
    <property type="match status" value="1"/>
</dbReference>
<proteinExistence type="inferred from homology"/>
<evidence type="ECO:0000256" key="2">
    <source>
        <dbReference type="ARBA" id="ARBA00022679"/>
    </source>
</evidence>
<evidence type="ECO:0000256" key="4">
    <source>
        <dbReference type="ARBA" id="ARBA00022747"/>
    </source>
</evidence>
<dbReference type="PROSITE" id="PS00095">
    <property type="entry name" value="C5_MTASE_2"/>
    <property type="match status" value="1"/>
</dbReference>
<evidence type="ECO:0000256" key="5">
    <source>
        <dbReference type="PROSITE-ProRule" id="PRU01016"/>
    </source>
</evidence>
<keyword evidence="2 5" id="KW-0808">Transferase</keyword>
<dbReference type="EMBL" id="MKZS01000001">
    <property type="protein sequence ID" value="OLT63092.1"/>
    <property type="molecule type" value="Genomic_DNA"/>
</dbReference>
<feature type="active site" evidence="5">
    <location>
        <position position="60"/>
    </location>
</feature>
<comment type="caution">
    <text evidence="8">The sequence shown here is derived from an EMBL/GenBank/DDBJ whole genome shotgun (WGS) entry which is preliminary data.</text>
</comment>
<keyword evidence="1 5" id="KW-0489">Methyltransferase</keyword>
<dbReference type="EC" id="2.1.1.37" evidence="7"/>
<dbReference type="PROSITE" id="PS51679">
    <property type="entry name" value="SAM_MT_C5"/>
    <property type="match status" value="1"/>
</dbReference>
<comment type="similarity">
    <text evidence="5 6">Belongs to the class I-like SAM-binding methyltransferase superfamily. C5-methyltransferase family.</text>
</comment>
<dbReference type="GO" id="GO:0003886">
    <property type="term" value="F:DNA (cytosine-5-)-methyltransferase activity"/>
    <property type="evidence" value="ECO:0007669"/>
    <property type="project" value="UniProtKB-EC"/>
</dbReference>
<keyword evidence="9" id="KW-1185">Reference proteome</keyword>
<keyword evidence="3 5" id="KW-0949">S-adenosyl-L-methionine</keyword>
<dbReference type="AlphaFoldDB" id="A0A1U7NAV5"/>
<dbReference type="Gene3D" id="3.40.50.150">
    <property type="entry name" value="Vaccinia Virus protein VP39"/>
    <property type="match status" value="1"/>
</dbReference>
<organism evidence="8 9">
    <name type="scientific">Moorena bouillonii PNG</name>
    <dbReference type="NCBI Taxonomy" id="568701"/>
    <lineage>
        <taxon>Bacteria</taxon>
        <taxon>Bacillati</taxon>
        <taxon>Cyanobacteriota</taxon>
        <taxon>Cyanophyceae</taxon>
        <taxon>Coleofasciculales</taxon>
        <taxon>Coleofasciculaceae</taxon>
        <taxon>Moorena</taxon>
    </lineage>
</organism>
<evidence type="ECO:0000256" key="7">
    <source>
        <dbReference type="RuleBase" id="RU000417"/>
    </source>
</evidence>
<dbReference type="GO" id="GO:0044027">
    <property type="term" value="P:negative regulation of gene expression via chromosomal CpG island methylation"/>
    <property type="evidence" value="ECO:0007669"/>
    <property type="project" value="TreeGrafter"/>
</dbReference>
<dbReference type="GO" id="GO:0032259">
    <property type="term" value="P:methylation"/>
    <property type="evidence" value="ECO:0007669"/>
    <property type="project" value="UniProtKB-KW"/>
</dbReference>
<name>A0A1U7NAV5_9CYAN</name>
<protein>
    <recommendedName>
        <fullName evidence="7">Cytosine-specific methyltransferase</fullName>
        <ecNumber evidence="7">2.1.1.37</ecNumber>
    </recommendedName>
</protein>